<dbReference type="STRING" id="1391654.AKJ09_03441"/>
<dbReference type="GO" id="GO:0008233">
    <property type="term" value="F:peptidase activity"/>
    <property type="evidence" value="ECO:0007669"/>
    <property type="project" value="UniProtKB-KW"/>
</dbReference>
<reference evidence="4 5" key="1">
    <citation type="submission" date="2015-08" db="EMBL/GenBank/DDBJ databases">
        <authorList>
            <person name="Babu N.S."/>
            <person name="Beckwith C.J."/>
            <person name="Beseler K.G."/>
            <person name="Brison A."/>
            <person name="Carone J.V."/>
            <person name="Caskin T.P."/>
            <person name="Diamond M."/>
            <person name="Durham M.E."/>
            <person name="Foxe J.M."/>
            <person name="Go M."/>
            <person name="Henderson B.A."/>
            <person name="Jones I.B."/>
            <person name="McGettigan J.A."/>
            <person name="Micheletti S.J."/>
            <person name="Nasrallah M.E."/>
            <person name="Ortiz D."/>
            <person name="Piller C.R."/>
            <person name="Privatt S.R."/>
            <person name="Schneider S.L."/>
            <person name="Sharp S."/>
            <person name="Smith T.C."/>
            <person name="Stanton J.D."/>
            <person name="Ullery H.E."/>
            <person name="Wilson R.J."/>
            <person name="Serrano M.G."/>
            <person name="Buck G."/>
            <person name="Lee V."/>
            <person name="Wang Y."/>
            <person name="Carvalho R."/>
            <person name="Voegtly L."/>
            <person name="Shi R."/>
            <person name="Duckworth R."/>
            <person name="Johnson A."/>
            <person name="Loviza R."/>
            <person name="Walstead R."/>
            <person name="Shah Z."/>
            <person name="Kiflezghi M."/>
            <person name="Wade K."/>
            <person name="Ball S.L."/>
            <person name="Bradley K.W."/>
            <person name="Asai D.J."/>
            <person name="Bowman C.A."/>
            <person name="Russell D.A."/>
            <person name="Pope W.H."/>
            <person name="Jacobs-Sera D."/>
            <person name="Hendrix R.W."/>
            <person name="Hatfull G.F."/>
        </authorList>
    </citation>
    <scope>NUCLEOTIDE SEQUENCE [LARGE SCALE GENOMIC DNA]</scope>
    <source>
        <strain evidence="4 5">DSM 27648</strain>
    </source>
</reference>
<sequence length="725" mass="80668">MRFGLVHRIMTDALAALGVIAVVNTASMPPWTTAFVLVGLALALAVPESWQNRPSLRHLSTIGPLTLFVVQIVRFLAGHPALDIAIEFAAILQIIRMATRRGAAHDQQIIVLALLHFVAGTVLGGGLSYGLCFVGFLIVAPGALVLSHLRREVEGNYRQGARDRTGLPVDVPRILRSRRVVGRGFLATTCLLSVPIFLFTAALFVMFPRVGLSLLLLNHPRSSGRMIGFSDRVDLGEVGILRNDPAIALRFDVPDLPEPRPTKLTLRLRGAAFDRYDGRAWNRTQKERPHGGDSTGLDLVRNPKEQDRKVSIDLEPIDPAVVFLPPRTIALRLRTQQQALLGDPLLMTKGPEGEVRYSGSESSGIRYDAYIAGDRDQLTETLPQQDRGRYLDMPQGMPARIAELAHEWADAQPTPYLKAKAIEDHLKRDYRYDTSSPSGGKPQPVDHFLFDSRRGHCEFFSTAMALMLREVGIPSRNVTGFVGGTYNRFGHYYAVRQGDAHSWVEAYIDDPIRGWVTFDPTPTSGAQPLQETSGAYVYLRDLIEALSQRWNRYIIGYDLKTQIHLFEDVSRGYEKLRVKTHTNTGAMERITRGPVVAGVLLTFALVGYVGWKRRRKPQSEAPDAKDAHKLDPKLEAASTLYRNLEAALALHGLARPASLPPLRYAEELLAKAHPLADDVMALTSRYIEVRFGGVAMSAEDERDFERRIKDIRTHRPPRPTEHPGA</sequence>
<accession>A0A0K1PTE0</accession>
<keyword evidence="2" id="KW-0812">Transmembrane</keyword>
<dbReference type="AlphaFoldDB" id="A0A0K1PTE0"/>
<dbReference type="InterPro" id="IPR052901">
    <property type="entry name" value="Bact_TGase-like"/>
</dbReference>
<dbReference type="KEGG" id="llu:AKJ09_03441"/>
<evidence type="ECO:0000313" key="4">
    <source>
        <dbReference type="EMBL" id="AKU96777.1"/>
    </source>
</evidence>
<dbReference type="InterPro" id="IPR002931">
    <property type="entry name" value="Transglutaminase-like"/>
</dbReference>
<dbReference type="Pfam" id="PF01841">
    <property type="entry name" value="Transglut_core"/>
    <property type="match status" value="1"/>
</dbReference>
<feature type="region of interest" description="Disordered" evidence="1">
    <location>
        <begin position="706"/>
        <end position="725"/>
    </location>
</feature>
<gene>
    <name evidence="4" type="ORF">AKJ09_03441</name>
</gene>
<keyword evidence="2" id="KW-1133">Transmembrane helix</keyword>
<dbReference type="EMBL" id="CP012333">
    <property type="protein sequence ID" value="AKU96777.1"/>
    <property type="molecule type" value="Genomic_DNA"/>
</dbReference>
<dbReference type="SMART" id="SM00460">
    <property type="entry name" value="TGc"/>
    <property type="match status" value="1"/>
</dbReference>
<protein>
    <submittedName>
        <fullName evidence="4">Transglutaminase-like enzyme, putative cysteine protease</fullName>
    </submittedName>
</protein>
<dbReference type="InterPro" id="IPR021878">
    <property type="entry name" value="TgpA_N"/>
</dbReference>
<dbReference type="Proteomes" id="UP000064967">
    <property type="component" value="Chromosome"/>
</dbReference>
<dbReference type="Pfam" id="PF13559">
    <property type="entry name" value="DUF4129"/>
    <property type="match status" value="1"/>
</dbReference>
<evidence type="ECO:0000259" key="3">
    <source>
        <dbReference type="SMART" id="SM00460"/>
    </source>
</evidence>
<keyword evidence="2" id="KW-0472">Membrane</keyword>
<dbReference type="InterPro" id="IPR025403">
    <property type="entry name" value="TgpA-like_C"/>
</dbReference>
<keyword evidence="4" id="KW-0378">Hydrolase</keyword>
<name>A0A0K1PTE0_9BACT</name>
<dbReference type="RefSeq" id="WP_146648015.1">
    <property type="nucleotide sequence ID" value="NZ_CP012333.1"/>
</dbReference>
<keyword evidence="5" id="KW-1185">Reference proteome</keyword>
<feature type="transmembrane region" description="Helical" evidence="2">
    <location>
        <begin position="593"/>
        <end position="611"/>
    </location>
</feature>
<dbReference type="PANTHER" id="PTHR42736:SF1">
    <property type="entry name" value="PROTEIN-GLUTAMINE GAMMA-GLUTAMYLTRANSFERASE"/>
    <property type="match status" value="1"/>
</dbReference>
<dbReference type="GO" id="GO:0006508">
    <property type="term" value="P:proteolysis"/>
    <property type="evidence" value="ECO:0007669"/>
    <property type="project" value="UniProtKB-KW"/>
</dbReference>
<dbReference type="Gene3D" id="3.10.620.30">
    <property type="match status" value="1"/>
</dbReference>
<proteinExistence type="predicted"/>
<dbReference type="OrthoDB" id="9804872at2"/>
<dbReference type="SUPFAM" id="SSF54001">
    <property type="entry name" value="Cysteine proteinases"/>
    <property type="match status" value="1"/>
</dbReference>
<feature type="transmembrane region" description="Helical" evidence="2">
    <location>
        <begin position="133"/>
        <end position="149"/>
    </location>
</feature>
<dbReference type="InterPro" id="IPR038765">
    <property type="entry name" value="Papain-like_cys_pep_sf"/>
</dbReference>
<feature type="domain" description="Transglutaminase-like" evidence="3">
    <location>
        <begin position="449"/>
        <end position="522"/>
    </location>
</feature>
<evidence type="ECO:0000256" key="1">
    <source>
        <dbReference type="SAM" id="MobiDB-lite"/>
    </source>
</evidence>
<evidence type="ECO:0000256" key="2">
    <source>
        <dbReference type="SAM" id="Phobius"/>
    </source>
</evidence>
<feature type="transmembrane region" description="Helical" evidence="2">
    <location>
        <begin position="185"/>
        <end position="207"/>
    </location>
</feature>
<evidence type="ECO:0000313" key="5">
    <source>
        <dbReference type="Proteomes" id="UP000064967"/>
    </source>
</evidence>
<dbReference type="Pfam" id="PF11992">
    <property type="entry name" value="TgpA_N"/>
    <property type="match status" value="1"/>
</dbReference>
<organism evidence="4 5">
    <name type="scientific">Labilithrix luteola</name>
    <dbReference type="NCBI Taxonomy" id="1391654"/>
    <lineage>
        <taxon>Bacteria</taxon>
        <taxon>Pseudomonadati</taxon>
        <taxon>Myxococcota</taxon>
        <taxon>Polyangia</taxon>
        <taxon>Polyangiales</taxon>
        <taxon>Labilitrichaceae</taxon>
        <taxon>Labilithrix</taxon>
    </lineage>
</organism>
<dbReference type="PANTHER" id="PTHR42736">
    <property type="entry name" value="PROTEIN-GLUTAMINE GAMMA-GLUTAMYLTRANSFERASE"/>
    <property type="match status" value="1"/>
</dbReference>
<keyword evidence="4" id="KW-0645">Protease</keyword>